<dbReference type="AlphaFoldDB" id="A0A4Y9AAW1"/>
<reference evidence="5 6" key="1">
    <citation type="submission" date="2019-03" db="EMBL/GenBank/DDBJ databases">
        <title>Genome sequence of Lentibacillus salicampi ATCC BAA-719.</title>
        <authorList>
            <person name="Maclea K.S."/>
            <person name="Simoes Junior M."/>
        </authorList>
    </citation>
    <scope>NUCLEOTIDE SEQUENCE [LARGE SCALE GENOMIC DNA]</scope>
    <source>
        <strain evidence="5 6">ATCC BAA-719</strain>
    </source>
</reference>
<dbReference type="PANTHER" id="PTHR43479">
    <property type="entry name" value="ACREF/ENVCD OPERON REPRESSOR-RELATED"/>
    <property type="match status" value="1"/>
</dbReference>
<sequence length="295" mass="34732">MTRKKEEIMQSATHLFSEKGYFATSVQEIADDCKISKGSLYNVFNSKEELLIQLIEYNQNKVLQKAVNISPESFSSPKEKLIKKIAVQFDGIRDNRAFITMLLRVLPPHDNPRIPWLMKKIRVTMMNWYKDRLMEAYGSLAEPYIWDLVIMFQGALREYANLAIHENKEIDFQVVARFVIERFDTMIRCTSDVEPFLTSQKMEEYEAFEPDQQYESPQEQIQKLLEELRGKVERLSMPRETQQESIAAVQSLQEEINKNEPRKFLIKALLLYLTDIKECHPLIDRIETVLQATYY</sequence>
<evidence type="ECO:0000256" key="3">
    <source>
        <dbReference type="PROSITE-ProRule" id="PRU00335"/>
    </source>
</evidence>
<keyword evidence="1" id="KW-0678">Repressor</keyword>
<protein>
    <submittedName>
        <fullName evidence="5">TetR/AcrR family transcriptional regulator</fullName>
    </submittedName>
</protein>
<evidence type="ECO:0000259" key="4">
    <source>
        <dbReference type="PROSITE" id="PS50977"/>
    </source>
</evidence>
<evidence type="ECO:0000256" key="2">
    <source>
        <dbReference type="ARBA" id="ARBA00023125"/>
    </source>
</evidence>
<comment type="caution">
    <text evidence="5">The sequence shown here is derived from an EMBL/GenBank/DDBJ whole genome shotgun (WGS) entry which is preliminary data.</text>
</comment>
<dbReference type="InterPro" id="IPR001647">
    <property type="entry name" value="HTH_TetR"/>
</dbReference>
<dbReference type="Gene3D" id="1.10.357.10">
    <property type="entry name" value="Tetracycline Repressor, domain 2"/>
    <property type="match status" value="1"/>
</dbReference>
<dbReference type="GO" id="GO:0003677">
    <property type="term" value="F:DNA binding"/>
    <property type="evidence" value="ECO:0007669"/>
    <property type="project" value="UniProtKB-UniRule"/>
</dbReference>
<dbReference type="Pfam" id="PF00440">
    <property type="entry name" value="TetR_N"/>
    <property type="match status" value="1"/>
</dbReference>
<dbReference type="PROSITE" id="PS50977">
    <property type="entry name" value="HTH_TETR_2"/>
    <property type="match status" value="1"/>
</dbReference>
<dbReference type="SUPFAM" id="SSF46689">
    <property type="entry name" value="Homeodomain-like"/>
    <property type="match status" value="1"/>
</dbReference>
<keyword evidence="2 3" id="KW-0238">DNA-binding</keyword>
<dbReference type="PANTHER" id="PTHR43479:SF22">
    <property type="entry name" value="TRANSCRIPTIONAL REGULATOR, TETR FAMILY"/>
    <property type="match status" value="1"/>
</dbReference>
<dbReference type="RefSeq" id="WP_135111430.1">
    <property type="nucleotide sequence ID" value="NZ_SRHY01000050.1"/>
</dbReference>
<dbReference type="Proteomes" id="UP000298484">
    <property type="component" value="Unassembled WGS sequence"/>
</dbReference>
<evidence type="ECO:0000313" key="6">
    <source>
        <dbReference type="Proteomes" id="UP000298484"/>
    </source>
</evidence>
<feature type="DNA-binding region" description="H-T-H motif" evidence="3">
    <location>
        <begin position="25"/>
        <end position="44"/>
    </location>
</feature>
<name>A0A4Y9AAW1_9BACI</name>
<gene>
    <name evidence="5" type="ORF">E4U82_17345</name>
</gene>
<dbReference type="EMBL" id="SRHY01000050">
    <property type="protein sequence ID" value="TFJ91504.1"/>
    <property type="molecule type" value="Genomic_DNA"/>
</dbReference>
<dbReference type="InterPro" id="IPR050624">
    <property type="entry name" value="HTH-type_Tx_Regulator"/>
</dbReference>
<accession>A0A4Y9AAW1</accession>
<organism evidence="5 6">
    <name type="scientific">Lentibacillus salicampi</name>
    <dbReference type="NCBI Taxonomy" id="175306"/>
    <lineage>
        <taxon>Bacteria</taxon>
        <taxon>Bacillati</taxon>
        <taxon>Bacillota</taxon>
        <taxon>Bacilli</taxon>
        <taxon>Bacillales</taxon>
        <taxon>Bacillaceae</taxon>
        <taxon>Lentibacillus</taxon>
    </lineage>
</organism>
<proteinExistence type="predicted"/>
<keyword evidence="6" id="KW-1185">Reference proteome</keyword>
<evidence type="ECO:0000256" key="1">
    <source>
        <dbReference type="ARBA" id="ARBA00022491"/>
    </source>
</evidence>
<dbReference type="OrthoDB" id="9812993at2"/>
<dbReference type="InterPro" id="IPR009057">
    <property type="entry name" value="Homeodomain-like_sf"/>
</dbReference>
<evidence type="ECO:0000313" key="5">
    <source>
        <dbReference type="EMBL" id="TFJ91504.1"/>
    </source>
</evidence>
<feature type="domain" description="HTH tetR-type" evidence="4">
    <location>
        <begin position="2"/>
        <end position="62"/>
    </location>
</feature>
<dbReference type="PRINTS" id="PR00455">
    <property type="entry name" value="HTHTETR"/>
</dbReference>